<organism evidence="1 2">
    <name type="scientific">Cohnella faecalis</name>
    <dbReference type="NCBI Taxonomy" id="2315694"/>
    <lineage>
        <taxon>Bacteria</taxon>
        <taxon>Bacillati</taxon>
        <taxon>Bacillota</taxon>
        <taxon>Bacilli</taxon>
        <taxon>Bacillales</taxon>
        <taxon>Paenibacillaceae</taxon>
        <taxon>Cohnella</taxon>
    </lineage>
</organism>
<gene>
    <name evidence="1" type="ORF">D3H35_27130</name>
</gene>
<protein>
    <submittedName>
        <fullName evidence="1">Uncharacterized protein</fullName>
    </submittedName>
</protein>
<dbReference type="Proteomes" id="UP000266340">
    <property type="component" value="Unassembled WGS sequence"/>
</dbReference>
<evidence type="ECO:0000313" key="2">
    <source>
        <dbReference type="Proteomes" id="UP000266340"/>
    </source>
</evidence>
<sequence>MSDAGRIEMTFADLADVVWQEADVSIAGAYGEQELKDRLAEAAEKARAQARGRPSVVRFRLLGSGPLHEELLSESLADDWVRELREWLGSPEDREDWIWAESMKIRTSGTGDELADLPEEDGFIGELVRTGRSAAESPDESKRLLDEAMEALRHQPKIRQWVAGRTDADREELVSRALSRALALLIREDQR</sequence>
<keyword evidence="2" id="KW-1185">Reference proteome</keyword>
<dbReference type="EMBL" id="QXJM01000049">
    <property type="protein sequence ID" value="RIE00641.1"/>
    <property type="molecule type" value="Genomic_DNA"/>
</dbReference>
<evidence type="ECO:0000313" key="1">
    <source>
        <dbReference type="EMBL" id="RIE00641.1"/>
    </source>
</evidence>
<dbReference type="RefSeq" id="WP_119152255.1">
    <property type="nucleotide sequence ID" value="NZ_QXJM01000049.1"/>
</dbReference>
<comment type="caution">
    <text evidence="1">The sequence shown here is derived from an EMBL/GenBank/DDBJ whole genome shotgun (WGS) entry which is preliminary data.</text>
</comment>
<dbReference type="AlphaFoldDB" id="A0A398CLW9"/>
<reference evidence="1 2" key="1">
    <citation type="submission" date="2018-09" db="EMBL/GenBank/DDBJ databases">
        <title>Cohnella cavernae sp. nov., isolated from a karst cave.</title>
        <authorList>
            <person name="Zhu H."/>
        </authorList>
    </citation>
    <scope>NUCLEOTIDE SEQUENCE [LARGE SCALE GENOMIC DNA]</scope>
    <source>
        <strain evidence="1 2">K2E09-144</strain>
    </source>
</reference>
<proteinExistence type="predicted"/>
<name>A0A398CLW9_9BACL</name>
<accession>A0A398CLW9</accession>